<comment type="catalytic activity">
    <reaction evidence="6 7">
        <text>(2S)-2-hydroxy-3-oxobutyl phosphate + 5-amino-6-(D-ribitylamino)uracil = 6,7-dimethyl-8-(1-D-ribityl)lumazine + phosphate + 2 H2O + H(+)</text>
        <dbReference type="Rhea" id="RHEA:26152"/>
        <dbReference type="ChEBI" id="CHEBI:15377"/>
        <dbReference type="ChEBI" id="CHEBI:15378"/>
        <dbReference type="ChEBI" id="CHEBI:15934"/>
        <dbReference type="ChEBI" id="CHEBI:43474"/>
        <dbReference type="ChEBI" id="CHEBI:58201"/>
        <dbReference type="ChEBI" id="CHEBI:58830"/>
        <dbReference type="EC" id="2.5.1.78"/>
    </reaction>
</comment>
<comment type="function">
    <text evidence="7">Catalyzes the formation of 6,7-dimethyl-8-ribityllumazine by condensation of 5-amino-6-(D-ribitylamino)uracil with 3,4-dihydroxy-2-butanone 4-phosphate. This is the penultimate step in the biosynthesis of riboflavin.</text>
</comment>
<evidence type="ECO:0000256" key="3">
    <source>
        <dbReference type="ARBA" id="ARBA00012664"/>
    </source>
</evidence>
<evidence type="ECO:0000256" key="6">
    <source>
        <dbReference type="ARBA" id="ARBA00048785"/>
    </source>
</evidence>
<dbReference type="GO" id="GO:0009231">
    <property type="term" value="P:riboflavin biosynthetic process"/>
    <property type="evidence" value="ECO:0007669"/>
    <property type="project" value="UniProtKB-UniPathway"/>
</dbReference>
<dbReference type="PANTHER" id="PTHR21058:SF0">
    <property type="entry name" value="6,7-DIMETHYL-8-RIBITYLLUMAZINE SYNTHASE"/>
    <property type="match status" value="1"/>
</dbReference>
<evidence type="ECO:0000256" key="4">
    <source>
        <dbReference type="ARBA" id="ARBA00022619"/>
    </source>
</evidence>
<dbReference type="InterPro" id="IPR036467">
    <property type="entry name" value="LS/RS_sf"/>
</dbReference>
<gene>
    <name evidence="9" type="ORF">FJAP1339_LOCUS10071</name>
    <name evidence="10" type="ORF">FJAP1339_LOCUS10072</name>
</gene>
<evidence type="ECO:0000256" key="2">
    <source>
        <dbReference type="ARBA" id="ARBA00007424"/>
    </source>
</evidence>
<evidence type="ECO:0000256" key="1">
    <source>
        <dbReference type="ARBA" id="ARBA00004917"/>
    </source>
</evidence>
<dbReference type="Pfam" id="PF00885">
    <property type="entry name" value="DMRL_synthase"/>
    <property type="match status" value="1"/>
</dbReference>
<evidence type="ECO:0000256" key="5">
    <source>
        <dbReference type="ARBA" id="ARBA00022679"/>
    </source>
</evidence>
<keyword evidence="8" id="KW-0732">Signal</keyword>
<proteinExistence type="inferred from homology"/>
<keyword evidence="4 7" id="KW-0686">Riboflavin biosynthesis</keyword>
<dbReference type="EC" id="2.5.1.78" evidence="3 7"/>
<dbReference type="HAMAP" id="MF_00178">
    <property type="entry name" value="Lumazine_synth"/>
    <property type="match status" value="1"/>
</dbReference>
<dbReference type="InterPro" id="IPR034964">
    <property type="entry name" value="LS"/>
</dbReference>
<dbReference type="UniPathway" id="UPA00275">
    <property type="reaction ID" value="UER00404"/>
</dbReference>
<dbReference type="GO" id="GO:0009349">
    <property type="term" value="C:riboflavin synthase complex"/>
    <property type="evidence" value="ECO:0007669"/>
    <property type="project" value="UniProtKB-UniRule"/>
</dbReference>
<dbReference type="PANTHER" id="PTHR21058">
    <property type="entry name" value="6,7-DIMETHYL-8-RIBITYLLUMAZINE SYNTHASE DMRL SYNTHASE LUMAZINE SYNTHASE"/>
    <property type="match status" value="1"/>
</dbReference>
<evidence type="ECO:0000313" key="9">
    <source>
        <dbReference type="EMBL" id="CAD9871249.1"/>
    </source>
</evidence>
<accession>A0A6U1PVR1</accession>
<organism evidence="10">
    <name type="scientific">Fibrocapsa japonica</name>
    <dbReference type="NCBI Taxonomy" id="94617"/>
    <lineage>
        <taxon>Eukaryota</taxon>
        <taxon>Sar</taxon>
        <taxon>Stramenopiles</taxon>
        <taxon>Ochrophyta</taxon>
        <taxon>Raphidophyceae</taxon>
        <taxon>Chattonellales</taxon>
        <taxon>Chattonellaceae</taxon>
        <taxon>Fibrocapsa</taxon>
    </lineage>
</organism>
<feature type="signal peptide" evidence="8">
    <location>
        <begin position="1"/>
        <end position="16"/>
    </location>
</feature>
<comment type="similarity">
    <text evidence="2 7">Belongs to the DMRL synthase family.</text>
</comment>
<dbReference type="CDD" id="cd09209">
    <property type="entry name" value="Lumazine_synthase-I"/>
    <property type="match status" value="1"/>
</dbReference>
<comment type="pathway">
    <text evidence="1 7">Cofactor biosynthesis; riboflavin biosynthesis; riboflavin from 2-hydroxy-3-oxobutyl phosphate and 5-amino-6-(D-ribitylamino)uracil: step 1/2.</text>
</comment>
<name>A0A6U1PVR1_9STRA</name>
<evidence type="ECO:0000256" key="8">
    <source>
        <dbReference type="SAM" id="SignalP"/>
    </source>
</evidence>
<evidence type="ECO:0000256" key="7">
    <source>
        <dbReference type="RuleBase" id="RU003795"/>
    </source>
</evidence>
<dbReference type="NCBIfam" id="TIGR00114">
    <property type="entry name" value="lumazine-synth"/>
    <property type="match status" value="1"/>
</dbReference>
<dbReference type="AlphaFoldDB" id="A0A6U1PVR1"/>
<dbReference type="InterPro" id="IPR002180">
    <property type="entry name" value="LS/RS"/>
</dbReference>
<protein>
    <recommendedName>
        <fullName evidence="3 7">6,7-dimethyl-8-ribityllumazine synthase</fullName>
        <shortName evidence="7">DMRL synthase</shortName>
        <ecNumber evidence="3 7">2.5.1.78</ecNumber>
    </recommendedName>
</protein>
<dbReference type="SUPFAM" id="SSF52121">
    <property type="entry name" value="Lumazine synthase"/>
    <property type="match status" value="1"/>
</dbReference>
<dbReference type="Gene3D" id="3.40.50.960">
    <property type="entry name" value="Lumazine/riboflavin synthase"/>
    <property type="match status" value="1"/>
</dbReference>
<sequence>MKAVAVLSLVFSAAVAFHVPGLSGLSTSYGVRGRSVLSMNKEVSFGELDGSKVRIGIIKTRWNEQIMDGLSEGVQKSLNDCGVEEKNIFETEVPGSFELPLAARFLAMSNRVDAIICLGCLIKGDTMHFEYIADAVAKGIMNVGISTSVPVVFGVLTCLDEAQAVKRSTGENNHGLSWGLTAVEMALLRRSAMGMETGGAKIAFASGVDTEIKKEKKESEEEDSKKVYF</sequence>
<keyword evidence="5 7" id="KW-0808">Transferase</keyword>
<evidence type="ECO:0000313" key="10">
    <source>
        <dbReference type="EMBL" id="CAD9871251.1"/>
    </source>
</evidence>
<dbReference type="EMBL" id="HBHR01019849">
    <property type="protein sequence ID" value="CAD9871251.1"/>
    <property type="molecule type" value="Transcribed_RNA"/>
</dbReference>
<reference evidence="10" key="1">
    <citation type="submission" date="2021-01" db="EMBL/GenBank/DDBJ databases">
        <authorList>
            <person name="Corre E."/>
            <person name="Pelletier E."/>
            <person name="Niang G."/>
            <person name="Scheremetjew M."/>
            <person name="Finn R."/>
            <person name="Kale V."/>
            <person name="Holt S."/>
            <person name="Cochrane G."/>
            <person name="Meng A."/>
            <person name="Brown T."/>
            <person name="Cohen L."/>
        </authorList>
    </citation>
    <scope>NUCLEOTIDE SEQUENCE</scope>
    <source>
        <strain evidence="10">CCMP1661</strain>
    </source>
</reference>
<dbReference type="EMBL" id="HBHR01019848">
    <property type="protein sequence ID" value="CAD9871249.1"/>
    <property type="molecule type" value="Transcribed_RNA"/>
</dbReference>
<feature type="chain" id="PRO_5035585292" description="6,7-dimethyl-8-ribityllumazine synthase" evidence="8">
    <location>
        <begin position="17"/>
        <end position="229"/>
    </location>
</feature>
<dbReference type="GO" id="GO:0000906">
    <property type="term" value="F:6,7-dimethyl-8-ribityllumazine synthase activity"/>
    <property type="evidence" value="ECO:0007669"/>
    <property type="project" value="UniProtKB-EC"/>
</dbReference>